<name>A0ABV7W3E0_9BURK</name>
<dbReference type="EMBL" id="JBHRXX010000002">
    <property type="protein sequence ID" value="MFC3682783.1"/>
    <property type="molecule type" value="Genomic_DNA"/>
</dbReference>
<feature type="transmembrane region" description="Helical" evidence="1">
    <location>
        <begin position="99"/>
        <end position="120"/>
    </location>
</feature>
<keyword evidence="1" id="KW-0472">Membrane</keyword>
<dbReference type="RefSeq" id="WP_382171236.1">
    <property type="nucleotide sequence ID" value="NZ_JBHRXX010000002.1"/>
</dbReference>
<dbReference type="PANTHER" id="PTHR37314">
    <property type="entry name" value="SLR0142 PROTEIN"/>
    <property type="match status" value="1"/>
</dbReference>
<feature type="transmembrane region" description="Helical" evidence="1">
    <location>
        <begin position="192"/>
        <end position="212"/>
    </location>
</feature>
<protein>
    <submittedName>
        <fullName evidence="2">YoaK family protein</fullName>
    </submittedName>
</protein>
<organism evidence="2 3">
    <name type="scientific">Hydrogenophaga luteola</name>
    <dbReference type="NCBI Taxonomy" id="1591122"/>
    <lineage>
        <taxon>Bacteria</taxon>
        <taxon>Pseudomonadati</taxon>
        <taxon>Pseudomonadota</taxon>
        <taxon>Betaproteobacteria</taxon>
        <taxon>Burkholderiales</taxon>
        <taxon>Comamonadaceae</taxon>
        <taxon>Hydrogenophaga</taxon>
    </lineage>
</organism>
<dbReference type="InterPro" id="IPR010699">
    <property type="entry name" value="DUF1275"/>
</dbReference>
<proteinExistence type="predicted"/>
<dbReference type="PANTHER" id="PTHR37314:SF4">
    <property type="entry name" value="UPF0700 TRANSMEMBRANE PROTEIN YOAK"/>
    <property type="match status" value="1"/>
</dbReference>
<keyword evidence="3" id="KW-1185">Reference proteome</keyword>
<keyword evidence="1" id="KW-0812">Transmembrane</keyword>
<accession>A0ABV7W3E0</accession>
<sequence length="246" mass="26551">MFAPIRGFTALQRTPQADLKLGTVLAFVAGAANAGGFLAVGQYTSHMTGMLSALADNLVLGQFVLVGAGLVSVLAFLLGAMSTAWIVNWGMRLQLRSAYGLPLLLEAVLLLVFGLFGAVMSLWHTVFLPVTVVLLCYIMGLQNAVITKISQARIRTTHVTGLVTDLGIELGKLLYVNRHPDMQPVRADRERLRVHAQLVLSFLVGGIVGALGFKHLGYVSTLPLALALLLLVLRPLLDDWQRLRAS</sequence>
<evidence type="ECO:0000256" key="1">
    <source>
        <dbReference type="SAM" id="Phobius"/>
    </source>
</evidence>
<feature type="transmembrane region" description="Helical" evidence="1">
    <location>
        <begin position="218"/>
        <end position="237"/>
    </location>
</feature>
<dbReference type="Pfam" id="PF06912">
    <property type="entry name" value="DUF1275"/>
    <property type="match status" value="1"/>
</dbReference>
<dbReference type="Proteomes" id="UP001595729">
    <property type="component" value="Unassembled WGS sequence"/>
</dbReference>
<gene>
    <name evidence="2" type="ORF">ACFOPI_04215</name>
</gene>
<reference evidence="3" key="1">
    <citation type="journal article" date="2019" name="Int. J. Syst. Evol. Microbiol.">
        <title>The Global Catalogue of Microorganisms (GCM) 10K type strain sequencing project: providing services to taxonomists for standard genome sequencing and annotation.</title>
        <authorList>
            <consortium name="The Broad Institute Genomics Platform"/>
            <consortium name="The Broad Institute Genome Sequencing Center for Infectious Disease"/>
            <person name="Wu L."/>
            <person name="Ma J."/>
        </authorList>
    </citation>
    <scope>NUCLEOTIDE SEQUENCE [LARGE SCALE GENOMIC DNA]</scope>
    <source>
        <strain evidence="3">KCTC 42501</strain>
    </source>
</reference>
<feature type="transmembrane region" description="Helical" evidence="1">
    <location>
        <begin position="63"/>
        <end position="87"/>
    </location>
</feature>
<keyword evidence="1" id="KW-1133">Transmembrane helix</keyword>
<comment type="caution">
    <text evidence="2">The sequence shown here is derived from an EMBL/GenBank/DDBJ whole genome shotgun (WGS) entry which is preliminary data.</text>
</comment>
<feature type="transmembrane region" description="Helical" evidence="1">
    <location>
        <begin position="21"/>
        <end position="43"/>
    </location>
</feature>
<evidence type="ECO:0000313" key="2">
    <source>
        <dbReference type="EMBL" id="MFC3682783.1"/>
    </source>
</evidence>
<feature type="transmembrane region" description="Helical" evidence="1">
    <location>
        <begin position="126"/>
        <end position="146"/>
    </location>
</feature>
<evidence type="ECO:0000313" key="3">
    <source>
        <dbReference type="Proteomes" id="UP001595729"/>
    </source>
</evidence>